<feature type="non-terminal residue" evidence="2">
    <location>
        <position position="1"/>
    </location>
</feature>
<name>A0A1B6MUE5_9HEMI</name>
<reference evidence="2" key="1">
    <citation type="submission" date="2015-11" db="EMBL/GenBank/DDBJ databases">
        <title>De novo transcriptome assembly of four potential Pierce s Disease insect vectors from Arizona vineyards.</title>
        <authorList>
            <person name="Tassone E.E."/>
        </authorList>
    </citation>
    <scope>NUCLEOTIDE SEQUENCE</scope>
</reference>
<protein>
    <submittedName>
        <fullName evidence="2">Uncharacterized protein</fullName>
    </submittedName>
</protein>
<organism evidence="2">
    <name type="scientific">Graphocephala atropunctata</name>
    <dbReference type="NCBI Taxonomy" id="36148"/>
    <lineage>
        <taxon>Eukaryota</taxon>
        <taxon>Metazoa</taxon>
        <taxon>Ecdysozoa</taxon>
        <taxon>Arthropoda</taxon>
        <taxon>Hexapoda</taxon>
        <taxon>Insecta</taxon>
        <taxon>Pterygota</taxon>
        <taxon>Neoptera</taxon>
        <taxon>Paraneoptera</taxon>
        <taxon>Hemiptera</taxon>
        <taxon>Auchenorrhyncha</taxon>
        <taxon>Membracoidea</taxon>
        <taxon>Cicadellidae</taxon>
        <taxon>Cicadellinae</taxon>
        <taxon>Cicadellini</taxon>
        <taxon>Graphocephala</taxon>
    </lineage>
</organism>
<feature type="region of interest" description="Disordered" evidence="1">
    <location>
        <begin position="197"/>
        <end position="221"/>
    </location>
</feature>
<accession>A0A1B6MUE5</accession>
<dbReference type="EMBL" id="GEBQ01000440">
    <property type="protein sequence ID" value="JAT39537.1"/>
    <property type="molecule type" value="Transcribed_RNA"/>
</dbReference>
<evidence type="ECO:0000313" key="2">
    <source>
        <dbReference type="EMBL" id="JAT39537.1"/>
    </source>
</evidence>
<feature type="compositionally biased region" description="Polar residues" evidence="1">
    <location>
        <begin position="118"/>
        <end position="133"/>
    </location>
</feature>
<dbReference type="AlphaFoldDB" id="A0A1B6MUE5"/>
<proteinExistence type="predicted"/>
<evidence type="ECO:0000256" key="1">
    <source>
        <dbReference type="SAM" id="MobiDB-lite"/>
    </source>
</evidence>
<gene>
    <name evidence="2" type="ORF">g.1152</name>
</gene>
<sequence length="221" mass="25154">KNIKERMSLMKEDYHSANQVFPITYKKMFTTRKRTYAQAAYFNTAITDESEYPSLPIQTLPSPRNQSFIQNRFLPLHDQSVQDSHPSFSYSGTYSGGRKPVSTFPKTHFVKNPPKSPVTDTSVHQGSRTNNPKVTKESSLNEEDKLRLRNLVNSKIEEIRQKIQSFTNKKQIDDLLLSYLKTDANAKNIKTNVNIGKHSPALKGNINRTGVYSGTDKRGTK</sequence>
<feature type="region of interest" description="Disordered" evidence="1">
    <location>
        <begin position="107"/>
        <end position="142"/>
    </location>
</feature>